<dbReference type="OrthoDB" id="9800643at2"/>
<dbReference type="InterPro" id="IPR002052">
    <property type="entry name" value="DNA_methylase_N6_adenine_CS"/>
</dbReference>
<comment type="caution">
    <text evidence="5">The sequence shown here is derived from an EMBL/GenBank/DDBJ whole genome shotgun (WGS) entry which is preliminary data.</text>
</comment>
<dbReference type="PANTHER" id="PTHR18895:SF74">
    <property type="entry name" value="MTRF1L RELEASE FACTOR GLUTAMINE METHYLTRANSFERASE"/>
    <property type="match status" value="1"/>
</dbReference>
<dbReference type="InterPro" id="IPR050320">
    <property type="entry name" value="N5-glutamine_MTase"/>
</dbReference>
<dbReference type="STRING" id="556267.HWAG_00114"/>
<name>A0A2N3PIW1_9HELI</name>
<evidence type="ECO:0000256" key="3">
    <source>
        <dbReference type="ARBA" id="ARBA00022691"/>
    </source>
</evidence>
<dbReference type="RefSeq" id="WP_006801806.1">
    <property type="nucleotide sequence ID" value="NZ_CABKOI010000021.1"/>
</dbReference>
<dbReference type="Proteomes" id="UP000233350">
    <property type="component" value="Unassembled WGS sequence"/>
</dbReference>
<evidence type="ECO:0000259" key="4">
    <source>
        <dbReference type="Pfam" id="PF17827"/>
    </source>
</evidence>
<dbReference type="EMBL" id="MBPK01000040">
    <property type="protein sequence ID" value="PKT80873.1"/>
    <property type="molecule type" value="Genomic_DNA"/>
</dbReference>
<gene>
    <name evidence="5" type="ORF">BCM31_02625</name>
</gene>
<dbReference type="Gene3D" id="1.10.8.10">
    <property type="entry name" value="DNA helicase RuvA subunit, C-terminal domain"/>
    <property type="match status" value="1"/>
</dbReference>
<dbReference type="InterPro" id="IPR029063">
    <property type="entry name" value="SAM-dependent_MTases_sf"/>
</dbReference>
<dbReference type="GO" id="GO:0032259">
    <property type="term" value="P:methylation"/>
    <property type="evidence" value="ECO:0007669"/>
    <property type="project" value="UniProtKB-KW"/>
</dbReference>
<dbReference type="Pfam" id="PF17827">
    <property type="entry name" value="PrmC_N"/>
    <property type="match status" value="1"/>
</dbReference>
<evidence type="ECO:0000256" key="1">
    <source>
        <dbReference type="ARBA" id="ARBA00022603"/>
    </source>
</evidence>
<dbReference type="InterPro" id="IPR004556">
    <property type="entry name" value="HemK-like"/>
</dbReference>
<evidence type="ECO:0000313" key="5">
    <source>
        <dbReference type="EMBL" id="PKT80873.1"/>
    </source>
</evidence>
<dbReference type="NCBIfam" id="TIGR00536">
    <property type="entry name" value="hemK_fam"/>
    <property type="match status" value="1"/>
</dbReference>
<keyword evidence="3" id="KW-0949">S-adenosyl-L-methionine</keyword>
<feature type="domain" description="Release factor glutamine methyltransferase N-terminal" evidence="4">
    <location>
        <begin position="10"/>
        <end position="77"/>
    </location>
</feature>
<evidence type="ECO:0000256" key="2">
    <source>
        <dbReference type="ARBA" id="ARBA00022679"/>
    </source>
</evidence>
<keyword evidence="6" id="KW-1185">Reference proteome</keyword>
<dbReference type="CDD" id="cd02440">
    <property type="entry name" value="AdoMet_MTases"/>
    <property type="match status" value="1"/>
</dbReference>
<dbReference type="PANTHER" id="PTHR18895">
    <property type="entry name" value="HEMK METHYLTRANSFERASE"/>
    <property type="match status" value="1"/>
</dbReference>
<dbReference type="InterPro" id="IPR040758">
    <property type="entry name" value="PrmC_N"/>
</dbReference>
<proteinExistence type="predicted"/>
<organism evidence="5 6">
    <name type="scientific">Helicobacter winghamensis</name>
    <dbReference type="NCBI Taxonomy" id="157268"/>
    <lineage>
        <taxon>Bacteria</taxon>
        <taxon>Pseudomonadati</taxon>
        <taxon>Campylobacterota</taxon>
        <taxon>Epsilonproteobacteria</taxon>
        <taxon>Campylobacterales</taxon>
        <taxon>Helicobacteraceae</taxon>
        <taxon>Helicobacter</taxon>
    </lineage>
</organism>
<dbReference type="GO" id="GO:0003676">
    <property type="term" value="F:nucleic acid binding"/>
    <property type="evidence" value="ECO:0007669"/>
    <property type="project" value="InterPro"/>
</dbReference>
<dbReference type="Gene3D" id="3.40.50.150">
    <property type="entry name" value="Vaccinia Virus protein VP39"/>
    <property type="match status" value="1"/>
</dbReference>
<dbReference type="PROSITE" id="PS00092">
    <property type="entry name" value="N6_MTASE"/>
    <property type="match status" value="1"/>
</dbReference>
<protein>
    <submittedName>
        <fullName evidence="5">Protoporphyrinogen oxidase</fullName>
    </submittedName>
</protein>
<evidence type="ECO:0000313" key="6">
    <source>
        <dbReference type="Proteomes" id="UP000233350"/>
    </source>
</evidence>
<dbReference type="AlphaFoldDB" id="A0A2N3PIW1"/>
<keyword evidence="2" id="KW-0808">Transferase</keyword>
<dbReference type="GeneID" id="97289585"/>
<sequence>MESHSIKDLLCFGVEVLQESRIERPRLEAEILLGFVLGLQRVELHARFHQNVESFFVESYLRLLKRRVNYEPIEYLIEKVSFYGEELYVSYGALIPRPETEILLEKTLELIVSKDCKNIAEIGVGSGAISVLLAYLSKGLKSDSNLSFHASDISPEALFNACVNREKFKVKNLSLHLSAYLDFNVKLGINFDILVSNPPYIKEGEMLPKSLSYEPQKALFGGVRGDEMLLNIIDLAQKFKIPYLLCEMGYDQKESVKAHLKNTPHKSVEFYKDLAGLDRGFILHF</sequence>
<dbReference type="GO" id="GO:0036009">
    <property type="term" value="F:protein-glutamine N-methyltransferase activity"/>
    <property type="evidence" value="ECO:0007669"/>
    <property type="project" value="TreeGrafter"/>
</dbReference>
<keyword evidence="1" id="KW-0489">Methyltransferase</keyword>
<accession>A0A2N3PIW1</accession>
<reference evidence="5 6" key="1">
    <citation type="submission" date="2016-07" db="EMBL/GenBank/DDBJ databases">
        <title>Detection of Helicobacter winghamensis from caecal content of red fox (Vulpes vulpes).</title>
        <authorList>
            <person name="Zanoni R.G."/>
            <person name="Florio D."/>
            <person name="Caffara M."/>
            <person name="Renzi M."/>
            <person name="Parisi A."/>
            <person name="Pasquali F."/>
            <person name="Manfreda G."/>
        </authorList>
    </citation>
    <scope>NUCLEOTIDE SEQUENCE [LARGE SCALE GENOMIC DNA]</scope>
    <source>
        <strain evidence="5 6">295_13</strain>
    </source>
</reference>
<dbReference type="SUPFAM" id="SSF53335">
    <property type="entry name" value="S-adenosyl-L-methionine-dependent methyltransferases"/>
    <property type="match status" value="1"/>
</dbReference>